<keyword evidence="8" id="KW-0325">Glycoprotein</keyword>
<evidence type="ECO:0000313" key="12">
    <source>
        <dbReference type="EMBL" id="XBO77522.1"/>
    </source>
</evidence>
<dbReference type="Pfam" id="PF00974">
    <property type="entry name" value="Rhabdo_glycop_FD"/>
    <property type="match status" value="1"/>
</dbReference>
<protein>
    <submittedName>
        <fullName evidence="12">Glycoprotein</fullName>
    </submittedName>
</protein>
<keyword evidence="4" id="KW-0946">Virion</keyword>
<dbReference type="Gene3D" id="2.30.29.130">
    <property type="match status" value="1"/>
</dbReference>
<dbReference type="InterPro" id="IPR001903">
    <property type="entry name" value="Rhabdo_glycop_FD"/>
</dbReference>
<keyword evidence="7 9" id="KW-0472">Membrane</keyword>
<evidence type="ECO:0000259" key="11">
    <source>
        <dbReference type="Pfam" id="PF24833"/>
    </source>
</evidence>
<proteinExistence type="predicted"/>
<comment type="subcellular location">
    <subcellularLocation>
        <location evidence="1">Virion membrane</location>
        <topology evidence="1">Single-pass type I membrane protein</topology>
    </subcellularLocation>
</comment>
<evidence type="ECO:0000256" key="3">
    <source>
        <dbReference type="ARBA" id="ARBA00022729"/>
    </source>
</evidence>
<evidence type="ECO:0000256" key="6">
    <source>
        <dbReference type="ARBA" id="ARBA00022989"/>
    </source>
</evidence>
<dbReference type="Pfam" id="PF24833">
    <property type="entry name" value="Rhabdo_glycop_CD"/>
    <property type="match status" value="1"/>
</dbReference>
<dbReference type="GO" id="GO:0055036">
    <property type="term" value="C:virion membrane"/>
    <property type="evidence" value="ECO:0007669"/>
    <property type="project" value="UniProtKB-SubCell"/>
</dbReference>
<evidence type="ECO:0000256" key="2">
    <source>
        <dbReference type="ARBA" id="ARBA00022692"/>
    </source>
</evidence>
<evidence type="ECO:0000256" key="1">
    <source>
        <dbReference type="ARBA" id="ARBA00004563"/>
    </source>
</evidence>
<evidence type="ECO:0000256" key="5">
    <source>
        <dbReference type="ARBA" id="ARBA00022879"/>
    </source>
</evidence>
<keyword evidence="5" id="KW-0261">Viral envelope protein</keyword>
<keyword evidence="3" id="KW-0732">Signal</keyword>
<organism evidence="12">
    <name type="scientific">Zeugodacus cucurbitae sigmavirus-A3</name>
    <dbReference type="NCBI Taxonomy" id="3159478"/>
    <lineage>
        <taxon>Viruses</taxon>
        <taxon>Riboviria</taxon>
        <taxon>Orthornavirae</taxon>
        <taxon>Negarnaviricota</taxon>
        <taxon>Haploviricotina</taxon>
        <taxon>Monjiviricetes</taxon>
        <taxon>Mononegavirales</taxon>
        <taxon>Rhabdoviridae</taxon>
        <taxon>Alpharhabdovirinae</taxon>
        <taxon>Sigmavirus</taxon>
    </lineage>
</organism>
<accession>A0AAU7L089</accession>
<keyword evidence="2 9" id="KW-0812">Transmembrane</keyword>
<dbReference type="SUPFAM" id="SSF161008">
    <property type="entry name" value="Viral glycoprotein ectodomain-like"/>
    <property type="match status" value="1"/>
</dbReference>
<reference evidence="12" key="2">
    <citation type="submission" date="2024-04" db="EMBL/GenBank/DDBJ databases">
        <authorList>
            <person name="Kumar Pradhan S."/>
            <person name="Morrow J.L."/>
            <person name="Sharpe S.R."/>
            <person name="Karupannasamy A."/>
            <person name="Bynakal S."/>
            <person name="Ramasamy A."/>
            <person name="Riegler M."/>
        </authorList>
    </citation>
    <scope>NUCLEOTIDE SEQUENCE</scope>
    <source>
        <strain evidence="12">ZcSV-A3</strain>
    </source>
</reference>
<evidence type="ECO:0000259" key="10">
    <source>
        <dbReference type="Pfam" id="PF00974"/>
    </source>
</evidence>
<dbReference type="EMBL" id="PP626162">
    <property type="protein sequence ID" value="XBO77522.1"/>
    <property type="molecule type" value="Viral_cRNA"/>
</dbReference>
<keyword evidence="6 9" id="KW-1133">Transmembrane helix</keyword>
<dbReference type="InterPro" id="IPR055447">
    <property type="entry name" value="Rhabdo_glycop_CD"/>
</dbReference>
<sequence>MKKTFLLFLFNPCTMRTLILVWSLFTIDLIKSNKIFFPKMHSPHWSPVDYTSIHCPQFDAGYDPSVHEILATVKVFRPPFQERITVKGFLCHKSRYSITCEEGFFGQTTETRHVDQMRVSSEECMDKVREYKSGNLDPTTFPKSECSWYSTNTVTNEHIDIVPHDVYLDPYTGNLIDPLFPGGVSHPSQRGTIHPNVAWMIDDLDPFIACKTFEVSNGNIYMPQKTSTREKLQDYAYLHVQGHKDKPFNNSCRLNYCNQDGLRFADGEWLKITINLEHESNQIWYEDEIPACGKDTTLNLNVGSNTAGEITEISLELLMRIKCHETIGKLLTHNPISPYDLSFLAQAYEGYGTAYKFDNGSIVHTFAQYAEVDIDEMNTEDNLLGRWADKSKVFLNEWSQLNGTDISLGINGATKVGNKIFLPQLILERTENHYALMTGHQLHKVSHPLIRALANQTEGGKFTIYSGRNSTNLITVVEHGVSSFWGSWKTYIILFIMLGVIIVVLICCCKLEWIWMFVSLCLSTEKRRGKKGEDIEGVRRKNNQVVRYSARTGDVNLRRVEDMESDLTFSADF</sequence>
<name>A0AAU7L089_9RHAB</name>
<feature type="domain" description="Spike glycoprotein fusion" evidence="10">
    <location>
        <begin position="86"/>
        <end position="183"/>
    </location>
</feature>
<evidence type="ECO:0000256" key="8">
    <source>
        <dbReference type="ARBA" id="ARBA00023180"/>
    </source>
</evidence>
<feature type="domain" description="Spike glycoprotein G central" evidence="11">
    <location>
        <begin position="292"/>
        <end position="405"/>
    </location>
</feature>
<evidence type="ECO:0000256" key="4">
    <source>
        <dbReference type="ARBA" id="ARBA00022844"/>
    </source>
</evidence>
<dbReference type="GO" id="GO:0019031">
    <property type="term" value="C:viral envelope"/>
    <property type="evidence" value="ECO:0007669"/>
    <property type="project" value="UniProtKB-KW"/>
</dbReference>
<evidence type="ECO:0000256" key="7">
    <source>
        <dbReference type="ARBA" id="ARBA00023136"/>
    </source>
</evidence>
<evidence type="ECO:0000256" key="9">
    <source>
        <dbReference type="SAM" id="Phobius"/>
    </source>
</evidence>
<feature type="transmembrane region" description="Helical" evidence="9">
    <location>
        <begin position="491"/>
        <end position="522"/>
    </location>
</feature>
<reference evidence="12" key="1">
    <citation type="journal article" date="2024" name="J. Invertebr. Pathol.">
        <title>RNA virus diversity and prevalence in field and laboratory populations of melon fly throughout its distribution.</title>
        <authorList>
            <person name="Kumar Pradhan S."/>
            <person name="Morrow J.L."/>
            <person name="Sharpe S.R."/>
            <person name="Karuppannasamy A."/>
            <person name="Ramasamy E."/>
            <person name="Bynakal S."/>
            <person name="Maligeppagol M."/>
            <person name="Ramasamy A."/>
            <person name="Riegler M."/>
        </authorList>
    </citation>
    <scope>NUCLEOTIDE SEQUENCE</scope>
    <source>
        <strain evidence="12">ZcSV-A3</strain>
    </source>
</reference>